<keyword evidence="2" id="KW-1185">Reference proteome</keyword>
<reference evidence="1 2" key="1">
    <citation type="journal article" date="2019" name="Genome Biol. Evol.">
        <title>Insights into the evolution of the New World diploid cottons (Gossypium, subgenus Houzingenia) based on genome sequencing.</title>
        <authorList>
            <person name="Grover C.E."/>
            <person name="Arick M.A. 2nd"/>
            <person name="Thrash A."/>
            <person name="Conover J.L."/>
            <person name="Sanders W.S."/>
            <person name="Peterson D.G."/>
            <person name="Frelichowski J.E."/>
            <person name="Scheffler J.A."/>
            <person name="Scheffler B.E."/>
            <person name="Wendel J.F."/>
        </authorList>
    </citation>
    <scope>NUCLEOTIDE SEQUENCE [LARGE SCALE GENOMIC DNA]</scope>
    <source>
        <strain evidence="1">8</strain>
        <tissue evidence="1">Leaf</tissue>
    </source>
</reference>
<comment type="caution">
    <text evidence="1">The sequence shown here is derived from an EMBL/GenBank/DDBJ whole genome shotgun (WGS) entry which is preliminary data.</text>
</comment>
<protein>
    <submittedName>
        <fullName evidence="1">Uncharacterized protein</fullName>
    </submittedName>
</protein>
<proteinExistence type="predicted"/>
<dbReference type="EMBL" id="JABEZW010000013">
    <property type="protein sequence ID" value="MBA0783435.1"/>
    <property type="molecule type" value="Genomic_DNA"/>
</dbReference>
<accession>A0A7J9FFT4</accession>
<dbReference type="AlphaFoldDB" id="A0A7J9FFT4"/>
<gene>
    <name evidence="1" type="ORF">Gotri_001146</name>
</gene>
<name>A0A7J9FFT4_9ROSI</name>
<dbReference type="Proteomes" id="UP000593568">
    <property type="component" value="Unassembled WGS sequence"/>
</dbReference>
<evidence type="ECO:0000313" key="2">
    <source>
        <dbReference type="Proteomes" id="UP000593568"/>
    </source>
</evidence>
<sequence>MARHEFELKKAKLLRDINSLQEENYQLMIDVQIEKSRIEKRGKAKKEEKKVSRAMIELRKKSVEFETMSAELMTSQSKRQELKGNFGQ</sequence>
<organism evidence="1 2">
    <name type="scientific">Gossypium trilobum</name>
    <dbReference type="NCBI Taxonomy" id="34281"/>
    <lineage>
        <taxon>Eukaryota</taxon>
        <taxon>Viridiplantae</taxon>
        <taxon>Streptophyta</taxon>
        <taxon>Embryophyta</taxon>
        <taxon>Tracheophyta</taxon>
        <taxon>Spermatophyta</taxon>
        <taxon>Magnoliopsida</taxon>
        <taxon>eudicotyledons</taxon>
        <taxon>Gunneridae</taxon>
        <taxon>Pentapetalae</taxon>
        <taxon>rosids</taxon>
        <taxon>malvids</taxon>
        <taxon>Malvales</taxon>
        <taxon>Malvaceae</taxon>
        <taxon>Malvoideae</taxon>
        <taxon>Gossypium</taxon>
    </lineage>
</organism>
<evidence type="ECO:0000313" key="1">
    <source>
        <dbReference type="EMBL" id="MBA0783435.1"/>
    </source>
</evidence>